<dbReference type="Proteomes" id="UP000076268">
    <property type="component" value="Unassembled WGS sequence"/>
</dbReference>
<evidence type="ECO:0000313" key="8">
    <source>
        <dbReference type="EMBL" id="KYZ75927.1"/>
    </source>
</evidence>
<dbReference type="STRING" id="1794912.AXX12_18525"/>
<comment type="caution">
    <text evidence="8">The sequence shown here is derived from an EMBL/GenBank/DDBJ whole genome shotgun (WGS) entry which is preliminary data.</text>
</comment>
<evidence type="ECO:0000256" key="5">
    <source>
        <dbReference type="ARBA" id="ARBA00022989"/>
    </source>
</evidence>
<evidence type="ECO:0000256" key="4">
    <source>
        <dbReference type="ARBA" id="ARBA00022967"/>
    </source>
</evidence>
<name>A0A154BPP9_ANASB</name>
<dbReference type="EMBL" id="LSGP01000019">
    <property type="protein sequence ID" value="KYZ75927.1"/>
    <property type="molecule type" value="Genomic_DNA"/>
</dbReference>
<dbReference type="GO" id="GO:0016829">
    <property type="term" value="F:lyase activity"/>
    <property type="evidence" value="ECO:0007669"/>
    <property type="project" value="InterPro"/>
</dbReference>
<dbReference type="GO" id="GO:0005886">
    <property type="term" value="C:plasma membrane"/>
    <property type="evidence" value="ECO:0007669"/>
    <property type="project" value="UniProtKB-SubCell"/>
</dbReference>
<keyword evidence="9" id="KW-1185">Reference proteome</keyword>
<sequence>MDALFLQYPWLNELLMGFIGLSWKHIVMWGVGALLIFLAVKYDYEPALLLPIGFGAVLANIPHSSAVSLEVGAEGFLITLYRTRCFNWYHRCC</sequence>
<dbReference type="GO" id="GO:0006814">
    <property type="term" value="P:sodium ion transport"/>
    <property type="evidence" value="ECO:0007669"/>
    <property type="project" value="InterPro"/>
</dbReference>
<evidence type="ECO:0000256" key="1">
    <source>
        <dbReference type="ARBA" id="ARBA00004651"/>
    </source>
</evidence>
<keyword evidence="5 7" id="KW-1133">Transmembrane helix</keyword>
<reference evidence="8 9" key="1">
    <citation type="submission" date="2016-02" db="EMBL/GenBank/DDBJ databases">
        <title>Anaerosporomusa subterraneum gen. nov., sp. nov., a spore-forming obligate anaerobe isolated from saprolite.</title>
        <authorList>
            <person name="Choi J.K."/>
            <person name="Shah M."/>
            <person name="Yee N."/>
        </authorList>
    </citation>
    <scope>NUCLEOTIDE SEQUENCE [LARGE SCALE GENOMIC DNA]</scope>
    <source>
        <strain evidence="8 9">RU4</strain>
    </source>
</reference>
<gene>
    <name evidence="8" type="ORF">AXX12_18525</name>
</gene>
<keyword evidence="2" id="KW-1003">Cell membrane</keyword>
<dbReference type="PANTHER" id="PTHR35806:SF1">
    <property type="entry name" value="OXALOACETATE DECARBOXYLASE BETA CHAIN 2"/>
    <property type="match status" value="1"/>
</dbReference>
<accession>A0A154BPP9</accession>
<evidence type="ECO:0000313" key="9">
    <source>
        <dbReference type="Proteomes" id="UP000076268"/>
    </source>
</evidence>
<evidence type="ECO:0000256" key="7">
    <source>
        <dbReference type="SAM" id="Phobius"/>
    </source>
</evidence>
<evidence type="ECO:0000256" key="6">
    <source>
        <dbReference type="ARBA" id="ARBA00023136"/>
    </source>
</evidence>
<protein>
    <submittedName>
        <fullName evidence="8">Uncharacterized protein</fullName>
    </submittedName>
</protein>
<keyword evidence="6 7" id="KW-0472">Membrane</keyword>
<evidence type="ECO:0000256" key="3">
    <source>
        <dbReference type="ARBA" id="ARBA00022692"/>
    </source>
</evidence>
<feature type="transmembrane region" description="Helical" evidence="7">
    <location>
        <begin position="14"/>
        <end position="40"/>
    </location>
</feature>
<keyword evidence="4" id="KW-1278">Translocase</keyword>
<keyword evidence="3 7" id="KW-0812">Transmembrane</keyword>
<dbReference type="AlphaFoldDB" id="A0A154BPP9"/>
<proteinExistence type="predicted"/>
<dbReference type="Pfam" id="PF03977">
    <property type="entry name" value="OAD_beta"/>
    <property type="match status" value="1"/>
</dbReference>
<dbReference type="InterPro" id="IPR005661">
    <property type="entry name" value="OadB_MmdB"/>
</dbReference>
<comment type="subcellular location">
    <subcellularLocation>
        <location evidence="1">Cell membrane</location>
        <topology evidence="1">Multi-pass membrane protein</topology>
    </subcellularLocation>
</comment>
<organism evidence="8 9">
    <name type="scientific">Anaerosporomusa subterranea</name>
    <dbReference type="NCBI Taxonomy" id="1794912"/>
    <lineage>
        <taxon>Bacteria</taxon>
        <taxon>Bacillati</taxon>
        <taxon>Bacillota</taxon>
        <taxon>Negativicutes</taxon>
        <taxon>Acetonemataceae</taxon>
        <taxon>Anaerosporomusa</taxon>
    </lineage>
</organism>
<dbReference type="PANTHER" id="PTHR35806">
    <property type="entry name" value="OXALOACETATE DECARBOXYLASE BETA CHAIN 2"/>
    <property type="match status" value="1"/>
</dbReference>
<evidence type="ECO:0000256" key="2">
    <source>
        <dbReference type="ARBA" id="ARBA00022475"/>
    </source>
</evidence>